<dbReference type="PATRIC" id="fig|1003195.29.peg.6808"/>
<proteinExistence type="predicted"/>
<geneLocation type="plasmid" evidence="1 2">
    <name>pSCATT</name>
</geneLocation>
<evidence type="ECO:0000313" key="2">
    <source>
        <dbReference type="Proteomes" id="UP000007842"/>
    </source>
</evidence>
<dbReference type="KEGG" id="scy:SCATT_p10120"/>
<dbReference type="EMBL" id="CP003229">
    <property type="protein sequence ID" value="AEW99205.1"/>
    <property type="molecule type" value="Genomic_DNA"/>
</dbReference>
<keyword evidence="2" id="KW-1185">Reference proteome</keyword>
<dbReference type="AlphaFoldDB" id="G8XDX0"/>
<dbReference type="HOGENOM" id="CLU_2829254_0_0_11"/>
<keyword evidence="1" id="KW-0614">Plasmid</keyword>
<protein>
    <submittedName>
        <fullName evidence="1">Uncharacterized protein</fullName>
    </submittedName>
</protein>
<accession>G8XDX0</accession>
<dbReference type="Proteomes" id="UP000007842">
    <property type="component" value="Plasmid pSCATT"/>
</dbReference>
<organism evidence="1 2">
    <name type="scientific">Streptantibioticus cattleyicolor (strain ATCC 35852 / DSM 46488 / JCM 4925 / NBRC 14057 / NRRL 8057)</name>
    <name type="common">Streptomyces cattleya</name>
    <dbReference type="NCBI Taxonomy" id="1003195"/>
    <lineage>
        <taxon>Bacteria</taxon>
        <taxon>Bacillati</taxon>
        <taxon>Actinomycetota</taxon>
        <taxon>Actinomycetes</taxon>
        <taxon>Kitasatosporales</taxon>
        <taxon>Streptomycetaceae</taxon>
        <taxon>Streptantibioticus</taxon>
    </lineage>
</organism>
<dbReference type="SUPFAM" id="SSF142906">
    <property type="entry name" value="YjbR-like"/>
    <property type="match status" value="1"/>
</dbReference>
<name>G8XDX0_STREN</name>
<dbReference type="Gene3D" id="3.90.1150.30">
    <property type="match status" value="1"/>
</dbReference>
<sequence>MLNARATPQVRAEPQQALLEHPHPGRLPPRPLIEELIEDSYDLVVAGLPRAERLKLDWPGERGREG</sequence>
<dbReference type="InterPro" id="IPR038056">
    <property type="entry name" value="YjbR-like_sf"/>
</dbReference>
<reference evidence="2" key="1">
    <citation type="submission" date="2011-12" db="EMBL/GenBank/DDBJ databases">
        <title>Complete genome sequence of Streptomyces cattleya strain DSM 46488.</title>
        <authorList>
            <person name="Ou H.-Y."/>
            <person name="Li P."/>
            <person name="Zhao C."/>
            <person name="O'Hagan D."/>
            <person name="Deng Z."/>
        </authorList>
    </citation>
    <scope>NUCLEOTIDE SEQUENCE [LARGE SCALE GENOMIC DNA]</scope>
    <source>
        <strain evidence="2">ATCC 35852 / DSM 46488 / JCM 4925 / NBRC 14057 / NRRL 8057</strain>
        <plasmid evidence="2">Plasmid pSCATT</plasmid>
    </source>
</reference>
<evidence type="ECO:0000313" key="1">
    <source>
        <dbReference type="EMBL" id="AEW99205.1"/>
    </source>
</evidence>
<gene>
    <name evidence="1" type="ordered locus">SCATT_p10120</name>
</gene>